<reference evidence="2 3" key="1">
    <citation type="submission" date="2020-08" db="EMBL/GenBank/DDBJ databases">
        <title>A Genomic Blueprint of the Chicken Gut Microbiome.</title>
        <authorList>
            <person name="Gilroy R."/>
            <person name="Ravi A."/>
            <person name="Getino M."/>
            <person name="Pursley I."/>
            <person name="Horton D.L."/>
            <person name="Alikhan N.-F."/>
            <person name="Baker D."/>
            <person name="Gharbi K."/>
            <person name="Hall N."/>
            <person name="Watson M."/>
            <person name="Adriaenssens E.M."/>
            <person name="Foster-Nyarko E."/>
            <person name="Jarju S."/>
            <person name="Secka A."/>
            <person name="Antonio M."/>
            <person name="Oren A."/>
            <person name="Chaudhuri R."/>
            <person name="La Ragione R.M."/>
            <person name="Hildebrand F."/>
            <person name="Pallen M.J."/>
        </authorList>
    </citation>
    <scope>NUCLEOTIDE SEQUENCE [LARGE SCALE GENOMIC DNA]</scope>
    <source>
        <strain evidence="2 3">Sa2BUA9</strain>
    </source>
</reference>
<evidence type="ECO:0000256" key="1">
    <source>
        <dbReference type="SAM" id="Phobius"/>
    </source>
</evidence>
<dbReference type="RefSeq" id="WP_144535977.1">
    <property type="nucleotide sequence ID" value="NZ_JACSQO010000002.1"/>
</dbReference>
<accession>A0ABR8R7X3</accession>
<keyword evidence="1" id="KW-0472">Membrane</keyword>
<gene>
    <name evidence="2" type="ORF">H9650_07145</name>
</gene>
<dbReference type="Proteomes" id="UP000640786">
    <property type="component" value="Unassembled WGS sequence"/>
</dbReference>
<keyword evidence="3" id="KW-1185">Reference proteome</keyword>
<protein>
    <recommendedName>
        <fullName evidence="4">Methyl-accepting chemotaxis protein</fullName>
    </recommendedName>
</protein>
<keyword evidence="1" id="KW-1133">Transmembrane helix</keyword>
<name>A0ABR8R7X3_9BACI</name>
<dbReference type="EMBL" id="JACSQO010000002">
    <property type="protein sequence ID" value="MBD7943893.1"/>
    <property type="molecule type" value="Genomic_DNA"/>
</dbReference>
<evidence type="ECO:0000313" key="2">
    <source>
        <dbReference type="EMBL" id="MBD7943893.1"/>
    </source>
</evidence>
<comment type="caution">
    <text evidence="2">The sequence shown here is derived from an EMBL/GenBank/DDBJ whole genome shotgun (WGS) entry which is preliminary data.</text>
</comment>
<feature type="transmembrane region" description="Helical" evidence="1">
    <location>
        <begin position="12"/>
        <end position="34"/>
    </location>
</feature>
<evidence type="ECO:0000313" key="3">
    <source>
        <dbReference type="Proteomes" id="UP000640786"/>
    </source>
</evidence>
<sequence>MLRILLDQKGALLLASTILLSIVCFSVLTITAAYQSKYRTYDSLEIRHISDTINKISNFIERENNPGM</sequence>
<organism evidence="2 3">
    <name type="scientific">Psychrobacillus faecigallinarum</name>
    <dbReference type="NCBI Taxonomy" id="2762235"/>
    <lineage>
        <taxon>Bacteria</taxon>
        <taxon>Bacillati</taxon>
        <taxon>Bacillota</taxon>
        <taxon>Bacilli</taxon>
        <taxon>Bacillales</taxon>
        <taxon>Bacillaceae</taxon>
        <taxon>Psychrobacillus</taxon>
    </lineage>
</organism>
<evidence type="ECO:0008006" key="4">
    <source>
        <dbReference type="Google" id="ProtNLM"/>
    </source>
</evidence>
<keyword evidence="1" id="KW-0812">Transmembrane</keyword>
<proteinExistence type="predicted"/>